<reference evidence="8 9" key="1">
    <citation type="journal article" date="2009" name="Mikrobiologiia">
        <title>[Phenanthren biodegradation and interaction of Pseudomonas putida BS3701 and Burkholderia sp.BS3702 in plant rhizosphere].</title>
        <authorList>
            <person name="Ovchinnikova A.A."/>
            <person name="Vetrova A.A."/>
            <person name="Filonov A.E."/>
            <person name="Boronin A.M."/>
        </authorList>
    </citation>
    <scope>NUCLEOTIDE SEQUENCE [LARGE SCALE GENOMIC DNA]</scope>
    <source>
        <strain evidence="8 9">BS3701</strain>
    </source>
</reference>
<dbReference type="PRINTS" id="PR01035">
    <property type="entry name" value="TCRTETA"/>
</dbReference>
<evidence type="ECO:0000256" key="3">
    <source>
        <dbReference type="ARBA" id="ARBA00022692"/>
    </source>
</evidence>
<keyword evidence="4 6" id="KW-1133">Transmembrane helix</keyword>
<dbReference type="AlphaFoldDB" id="A0A7D5VTU3"/>
<dbReference type="SUPFAM" id="SSF103473">
    <property type="entry name" value="MFS general substrate transporter"/>
    <property type="match status" value="1"/>
</dbReference>
<dbReference type="Proteomes" id="UP000510934">
    <property type="component" value="Chromosome"/>
</dbReference>
<evidence type="ECO:0000313" key="9">
    <source>
        <dbReference type="Proteomes" id="UP000510934"/>
    </source>
</evidence>
<evidence type="ECO:0000256" key="4">
    <source>
        <dbReference type="ARBA" id="ARBA00022989"/>
    </source>
</evidence>
<evidence type="ECO:0000256" key="5">
    <source>
        <dbReference type="ARBA" id="ARBA00023136"/>
    </source>
</evidence>
<feature type="transmembrane region" description="Helical" evidence="6">
    <location>
        <begin position="43"/>
        <end position="71"/>
    </location>
</feature>
<sequence length="405" mass="41540">MATLSSTRIHPGVYVLALTAFAIGVAEFIVVGILPAISNDLGVTLATAGGLVGLYALALAVFTPFIVLLLGRLPRKPVLAGLVAIFLAGNLLSALSSDYPTLLIGRLITAVAHGSFFAIGATVAASLAPKGQASKAIAIMFAGLTLAMVIGVPLGSFLGNAMGWRLPFYAVAVLSALALLATLFWLPALKTGEAGSIRTQLAALGQPAIWSMMLVTILGFGASFAAFTFITPILTDITGFSSATASSLLVVFGIATLIGNLAGGRLADRLGWQRALRVLFVLLAAVLVLLGFSLSSPVAMVVLLFIWGVLAFGMTPGFQAGMLDTAGRYTPRAVDFASGLNISAFNLGITLGETAGSYLVTHGQLALTPWAGVVAAVLVHLPLAWLVWRGKRPAVDAGAQAGAQA</sequence>
<dbReference type="PANTHER" id="PTHR43124">
    <property type="entry name" value="PURINE EFFLUX PUMP PBUE"/>
    <property type="match status" value="1"/>
</dbReference>
<feature type="transmembrane region" description="Helical" evidence="6">
    <location>
        <begin position="78"/>
        <end position="97"/>
    </location>
</feature>
<dbReference type="InterPro" id="IPR011701">
    <property type="entry name" value="MFS"/>
</dbReference>
<name>A0A7D5VTU3_PSEPU</name>
<feature type="transmembrane region" description="Helical" evidence="6">
    <location>
        <begin position="12"/>
        <end position="37"/>
    </location>
</feature>
<keyword evidence="3 6" id="KW-0812">Transmembrane</keyword>
<feature type="transmembrane region" description="Helical" evidence="6">
    <location>
        <begin position="240"/>
        <end position="263"/>
    </location>
</feature>
<dbReference type="Gene3D" id="1.20.1250.20">
    <property type="entry name" value="MFS general substrate transporter like domains"/>
    <property type="match status" value="2"/>
</dbReference>
<accession>A0A7D5VTU3</accession>
<evidence type="ECO:0000256" key="2">
    <source>
        <dbReference type="ARBA" id="ARBA00022475"/>
    </source>
</evidence>
<evidence type="ECO:0000256" key="6">
    <source>
        <dbReference type="SAM" id="Phobius"/>
    </source>
</evidence>
<dbReference type="InterPro" id="IPR050189">
    <property type="entry name" value="MFS_Efflux_Transporters"/>
</dbReference>
<feature type="transmembrane region" description="Helical" evidence="6">
    <location>
        <begin position="209"/>
        <end position="234"/>
    </location>
</feature>
<keyword evidence="2" id="KW-1003">Cell membrane</keyword>
<keyword evidence="5 6" id="KW-0472">Membrane</keyword>
<dbReference type="PROSITE" id="PS50850">
    <property type="entry name" value="MFS"/>
    <property type="match status" value="1"/>
</dbReference>
<dbReference type="GO" id="GO:0022857">
    <property type="term" value="F:transmembrane transporter activity"/>
    <property type="evidence" value="ECO:0007669"/>
    <property type="project" value="InterPro"/>
</dbReference>
<dbReference type="Pfam" id="PF07690">
    <property type="entry name" value="MFS_1"/>
    <property type="match status" value="1"/>
</dbReference>
<protein>
    <submittedName>
        <fullName evidence="8">MFS transporter</fullName>
    </submittedName>
</protein>
<dbReference type="GO" id="GO:0005886">
    <property type="term" value="C:plasma membrane"/>
    <property type="evidence" value="ECO:0007669"/>
    <property type="project" value="UniProtKB-SubCell"/>
</dbReference>
<organism evidence="8 9">
    <name type="scientific">Pseudomonas putida</name>
    <name type="common">Arthrobacter siderocapsulatus</name>
    <dbReference type="NCBI Taxonomy" id="303"/>
    <lineage>
        <taxon>Bacteria</taxon>
        <taxon>Pseudomonadati</taxon>
        <taxon>Pseudomonadota</taxon>
        <taxon>Gammaproteobacteria</taxon>
        <taxon>Pseudomonadales</taxon>
        <taxon>Pseudomonadaceae</taxon>
        <taxon>Pseudomonas</taxon>
    </lineage>
</organism>
<feature type="domain" description="Major facilitator superfamily (MFS) profile" evidence="7">
    <location>
        <begin position="12"/>
        <end position="392"/>
    </location>
</feature>
<dbReference type="InterPro" id="IPR036259">
    <property type="entry name" value="MFS_trans_sf"/>
</dbReference>
<evidence type="ECO:0000259" key="7">
    <source>
        <dbReference type="PROSITE" id="PS50850"/>
    </source>
</evidence>
<feature type="transmembrane region" description="Helical" evidence="6">
    <location>
        <begin position="275"/>
        <end position="292"/>
    </location>
</feature>
<evidence type="ECO:0000313" key="8">
    <source>
        <dbReference type="EMBL" id="QLJ12071.1"/>
    </source>
</evidence>
<proteinExistence type="predicted"/>
<feature type="transmembrane region" description="Helical" evidence="6">
    <location>
        <begin position="166"/>
        <end position="188"/>
    </location>
</feature>
<feature type="transmembrane region" description="Helical" evidence="6">
    <location>
        <begin position="136"/>
        <end position="154"/>
    </location>
</feature>
<dbReference type="InterPro" id="IPR001958">
    <property type="entry name" value="Tet-R_TetA/multi-R_MdtG-like"/>
</dbReference>
<dbReference type="InterPro" id="IPR020846">
    <property type="entry name" value="MFS_dom"/>
</dbReference>
<comment type="subcellular location">
    <subcellularLocation>
        <location evidence="1">Cell membrane</location>
        <topology evidence="1">Multi-pass membrane protein</topology>
    </subcellularLocation>
</comment>
<evidence type="ECO:0000256" key="1">
    <source>
        <dbReference type="ARBA" id="ARBA00004651"/>
    </source>
</evidence>
<feature type="transmembrane region" description="Helical" evidence="6">
    <location>
        <begin position="367"/>
        <end position="388"/>
    </location>
</feature>
<dbReference type="CDD" id="cd17324">
    <property type="entry name" value="MFS_NepI_like"/>
    <property type="match status" value="1"/>
</dbReference>
<dbReference type="PANTHER" id="PTHR43124:SF3">
    <property type="entry name" value="CHLORAMPHENICOL EFFLUX PUMP RV0191"/>
    <property type="match status" value="1"/>
</dbReference>
<feature type="transmembrane region" description="Helical" evidence="6">
    <location>
        <begin position="103"/>
        <end position="124"/>
    </location>
</feature>
<feature type="transmembrane region" description="Helical" evidence="6">
    <location>
        <begin position="298"/>
        <end position="318"/>
    </location>
</feature>
<feature type="transmembrane region" description="Helical" evidence="6">
    <location>
        <begin position="339"/>
        <end position="361"/>
    </location>
</feature>
<dbReference type="RefSeq" id="WP_098090529.1">
    <property type="nucleotide sequence ID" value="NZ_CP043576.1"/>
</dbReference>
<gene>
    <name evidence="8" type="ORF">H0H12_16505</name>
</gene>
<dbReference type="EMBL" id="CP059052">
    <property type="protein sequence ID" value="QLJ12071.1"/>
    <property type="molecule type" value="Genomic_DNA"/>
</dbReference>